<keyword evidence="2" id="KW-1185">Reference proteome</keyword>
<evidence type="ECO:0000313" key="2">
    <source>
        <dbReference type="Proteomes" id="UP000814140"/>
    </source>
</evidence>
<reference evidence="1" key="1">
    <citation type="submission" date="2021-03" db="EMBL/GenBank/DDBJ databases">
        <authorList>
            <consortium name="DOE Joint Genome Institute"/>
            <person name="Ahrendt S."/>
            <person name="Looney B.P."/>
            <person name="Miyauchi S."/>
            <person name="Morin E."/>
            <person name="Drula E."/>
            <person name="Courty P.E."/>
            <person name="Chicoki N."/>
            <person name="Fauchery L."/>
            <person name="Kohler A."/>
            <person name="Kuo A."/>
            <person name="Labutti K."/>
            <person name="Pangilinan J."/>
            <person name="Lipzen A."/>
            <person name="Riley R."/>
            <person name="Andreopoulos W."/>
            <person name="He G."/>
            <person name="Johnson J."/>
            <person name="Barry K.W."/>
            <person name="Grigoriev I.V."/>
            <person name="Nagy L."/>
            <person name="Hibbett D."/>
            <person name="Henrissat B."/>
            <person name="Matheny P.B."/>
            <person name="Labbe J."/>
            <person name="Martin F."/>
        </authorList>
    </citation>
    <scope>NUCLEOTIDE SEQUENCE</scope>
    <source>
        <strain evidence="1">HHB10654</strain>
    </source>
</reference>
<gene>
    <name evidence="1" type="ORF">BV25DRAFT_1845295</name>
</gene>
<reference evidence="1" key="2">
    <citation type="journal article" date="2022" name="New Phytol.">
        <title>Evolutionary transition to the ectomycorrhizal habit in the genomes of a hyperdiverse lineage of mushroom-forming fungi.</title>
        <authorList>
            <person name="Looney B."/>
            <person name="Miyauchi S."/>
            <person name="Morin E."/>
            <person name="Drula E."/>
            <person name="Courty P.E."/>
            <person name="Kohler A."/>
            <person name="Kuo A."/>
            <person name="LaButti K."/>
            <person name="Pangilinan J."/>
            <person name="Lipzen A."/>
            <person name="Riley R."/>
            <person name="Andreopoulos W."/>
            <person name="He G."/>
            <person name="Johnson J."/>
            <person name="Nolan M."/>
            <person name="Tritt A."/>
            <person name="Barry K.W."/>
            <person name="Grigoriev I.V."/>
            <person name="Nagy L.G."/>
            <person name="Hibbett D."/>
            <person name="Henrissat B."/>
            <person name="Matheny P.B."/>
            <person name="Labbe J."/>
            <person name="Martin F.M."/>
        </authorList>
    </citation>
    <scope>NUCLEOTIDE SEQUENCE</scope>
    <source>
        <strain evidence="1">HHB10654</strain>
    </source>
</reference>
<comment type="caution">
    <text evidence="1">The sequence shown here is derived from an EMBL/GenBank/DDBJ whole genome shotgun (WGS) entry which is preliminary data.</text>
</comment>
<dbReference type="Proteomes" id="UP000814140">
    <property type="component" value="Unassembled WGS sequence"/>
</dbReference>
<dbReference type="EMBL" id="MU277187">
    <property type="protein sequence ID" value="KAI0069190.1"/>
    <property type="molecule type" value="Genomic_DNA"/>
</dbReference>
<evidence type="ECO:0000313" key="1">
    <source>
        <dbReference type="EMBL" id="KAI0069190.1"/>
    </source>
</evidence>
<accession>A0ACB8TLE0</accession>
<name>A0ACB8TLE0_9AGAM</name>
<organism evidence="1 2">
    <name type="scientific">Artomyces pyxidatus</name>
    <dbReference type="NCBI Taxonomy" id="48021"/>
    <lineage>
        <taxon>Eukaryota</taxon>
        <taxon>Fungi</taxon>
        <taxon>Dikarya</taxon>
        <taxon>Basidiomycota</taxon>
        <taxon>Agaricomycotina</taxon>
        <taxon>Agaricomycetes</taxon>
        <taxon>Russulales</taxon>
        <taxon>Auriscalpiaceae</taxon>
        <taxon>Artomyces</taxon>
    </lineage>
</organism>
<protein>
    <submittedName>
        <fullName evidence="1">ARM repeat-containing protein</fullName>
    </submittedName>
</protein>
<sequence length="772" mass="85466">MPRENRKRGKKHKKVASEEAAYEVQRPVEDQPEEVEEQQSGPSWIVPAQDNNRVDSEAPFGYVDADIKAYFRTVETQLKEWQENAEENAEGDIDPNENRRIFLMAALQEMSGKERELATDPECAAVLERMAHSMDDFVRRVFVDSLTGSYEQLVKHRFASHVIQTLLTVAVDTVGRESRGVFPTVEESSDKGELLTLTKLILDFIEEILPSFSSLIMDPFASHVMRALLVLLCPHLFLLDASHKSQYAVRSKKSAAWKAKQGPFKSIFNDSKDKGKGVADKSSPPEFMDAAKRFVVALRTDLSENEIRSLAANKVASPVLQMVLEIEADQNMSDEPDSLMDRALVGLITLQHNDPSAVPESSDFLSTLLRDPTSSHLLETLVSRAPDSVFHMLWATYFEGRLPKLSIHPVANFVVAKILERVSAEQLGGVLQELGGTWMKLRSSRVGVLRALVDRSAASGALEEEVLDAIYSAFELQTTEDRKMLVSCVLYLKSPQEYTEAKAAAEKQPDPLEEGERHKKKGRAHKAHDTLEPKTAGALLLQSLLQLPDPHNHVVLNSVQSMSIDNLIALAHHNTSSRVLDMLLDSRTVSSKSKRTFLLSLIGHYHTLVDDRIGSHVGDRCWAAADPYLKEKIARSLIPHEAFLAGSFYGKFFARNLNLYLLQRRPEDWRTLQASRSHPQAAPALAPIPAEPTPESAAPPKKKRKREAVAGDEIDALFEHALGKKVKKGSLAAEAALAKGRAGAQADGLGAVLGAIQSAPKGEDRGKKKRGH</sequence>
<proteinExistence type="predicted"/>